<comment type="caution">
    <text evidence="2">The sequence shown here is derived from an EMBL/GenBank/DDBJ whole genome shotgun (WGS) entry which is preliminary data.</text>
</comment>
<feature type="domain" description="SnoaL-like" evidence="1">
    <location>
        <begin position="35"/>
        <end position="127"/>
    </location>
</feature>
<evidence type="ECO:0000259" key="1">
    <source>
        <dbReference type="Pfam" id="PF12680"/>
    </source>
</evidence>
<gene>
    <name evidence="2" type="ORF">GGR39_002080</name>
</gene>
<dbReference type="SUPFAM" id="SSF54427">
    <property type="entry name" value="NTF2-like"/>
    <property type="match status" value="1"/>
</dbReference>
<evidence type="ECO:0000313" key="2">
    <source>
        <dbReference type="EMBL" id="MBB3940423.1"/>
    </source>
</evidence>
<protein>
    <recommendedName>
        <fullName evidence="1">SnoaL-like domain-containing protein</fullName>
    </recommendedName>
</protein>
<dbReference type="EMBL" id="JACIDY010000004">
    <property type="protein sequence ID" value="MBB3940423.1"/>
    <property type="molecule type" value="Genomic_DNA"/>
</dbReference>
<reference evidence="2 3" key="1">
    <citation type="submission" date="2020-08" db="EMBL/GenBank/DDBJ databases">
        <title>Genomic Encyclopedia of Type Strains, Phase IV (KMG-IV): sequencing the most valuable type-strain genomes for metagenomic binning, comparative biology and taxonomic classification.</title>
        <authorList>
            <person name="Goeker M."/>
        </authorList>
    </citation>
    <scope>NUCLEOTIDE SEQUENCE [LARGE SCALE GENOMIC DNA]</scope>
    <source>
        <strain evidence="2 3">DSM 27568</strain>
    </source>
</reference>
<dbReference type="InterPro" id="IPR037401">
    <property type="entry name" value="SnoaL-like"/>
</dbReference>
<keyword evidence="3" id="KW-1185">Reference proteome</keyword>
<dbReference type="Proteomes" id="UP000561459">
    <property type="component" value="Unassembled WGS sequence"/>
</dbReference>
<dbReference type="Gene3D" id="3.10.450.50">
    <property type="match status" value="1"/>
</dbReference>
<organism evidence="2 3">
    <name type="scientific">Novosphingobium fluoreni</name>
    <dbReference type="NCBI Taxonomy" id="1391222"/>
    <lineage>
        <taxon>Bacteria</taxon>
        <taxon>Pseudomonadati</taxon>
        <taxon>Pseudomonadota</taxon>
        <taxon>Alphaproteobacteria</taxon>
        <taxon>Sphingomonadales</taxon>
        <taxon>Sphingomonadaceae</taxon>
        <taxon>Novosphingobium</taxon>
    </lineage>
</organism>
<dbReference type="RefSeq" id="WP_183617033.1">
    <property type="nucleotide sequence ID" value="NZ_JACIDY010000004.1"/>
</dbReference>
<name>A0A7W6C416_9SPHN</name>
<evidence type="ECO:0000313" key="3">
    <source>
        <dbReference type="Proteomes" id="UP000561459"/>
    </source>
</evidence>
<sequence>MSGRGLNAAERLLRRMFHWGDADADGQDLFLAADDDAASFFHPDCVHHLFGPTGTKEMLVGRQAMLDFSARCAATLSARSDQILTISGIDEQCGFVHARAFRESKATGERLSYEWSMLYRVEDDLITYGADMLDADAQAFWGRIGGAA</sequence>
<dbReference type="InterPro" id="IPR032710">
    <property type="entry name" value="NTF2-like_dom_sf"/>
</dbReference>
<dbReference type="Pfam" id="PF12680">
    <property type="entry name" value="SnoaL_2"/>
    <property type="match status" value="1"/>
</dbReference>
<proteinExistence type="predicted"/>
<dbReference type="AlphaFoldDB" id="A0A7W6C416"/>
<accession>A0A7W6C416</accession>